<accession>A0ABY8ER92</accession>
<organism evidence="1 2">
    <name type="scientific">Malassezia furfur</name>
    <name type="common">Pityriasis versicolor infection agent</name>
    <name type="synonym">Pityrosporum furfur</name>
    <dbReference type="NCBI Taxonomy" id="55194"/>
    <lineage>
        <taxon>Eukaryota</taxon>
        <taxon>Fungi</taxon>
        <taxon>Dikarya</taxon>
        <taxon>Basidiomycota</taxon>
        <taxon>Ustilaginomycotina</taxon>
        <taxon>Malasseziomycetes</taxon>
        <taxon>Malasseziales</taxon>
        <taxon>Malasseziaceae</taxon>
        <taxon>Malassezia</taxon>
    </lineage>
</organism>
<proteinExistence type="predicted"/>
<gene>
    <name evidence="1" type="ORF">GLX27_002677</name>
</gene>
<dbReference type="EMBL" id="CP046235">
    <property type="protein sequence ID" value="WFD48012.1"/>
    <property type="molecule type" value="Genomic_DNA"/>
</dbReference>
<evidence type="ECO:0000313" key="1">
    <source>
        <dbReference type="EMBL" id="WFD48012.1"/>
    </source>
</evidence>
<dbReference type="Proteomes" id="UP000818624">
    <property type="component" value="Chromosome 2"/>
</dbReference>
<reference evidence="1 2" key="1">
    <citation type="journal article" date="2020" name="Elife">
        <title>Loss of centromere function drives karyotype evolution in closely related Malassezia species.</title>
        <authorList>
            <person name="Sankaranarayanan S.R."/>
            <person name="Ianiri G."/>
            <person name="Coelho M.A."/>
            <person name="Reza M.H."/>
            <person name="Thimmappa B.C."/>
            <person name="Ganguly P."/>
            <person name="Vadnala R.N."/>
            <person name="Sun S."/>
            <person name="Siddharthan R."/>
            <person name="Tellgren-Roth C."/>
            <person name="Dawson T.L."/>
            <person name="Heitman J."/>
            <person name="Sanyal K."/>
        </authorList>
    </citation>
    <scope>NUCLEOTIDE SEQUENCE [LARGE SCALE GENOMIC DNA]</scope>
    <source>
        <strain evidence="1">CBS14141</strain>
    </source>
</reference>
<evidence type="ECO:0000313" key="2">
    <source>
        <dbReference type="Proteomes" id="UP000818624"/>
    </source>
</evidence>
<name>A0ABY8ER92_MALFU</name>
<keyword evidence="2" id="KW-1185">Reference proteome</keyword>
<sequence>MILDDEQTLIRNEDDGADLVKCTTTTLASEHTSSMLLVCVGGTNRDELCT</sequence>
<protein>
    <submittedName>
        <fullName evidence="1">Uncharacterized protein</fullName>
    </submittedName>
</protein>